<feature type="compositionally biased region" description="Basic and acidic residues" evidence="1">
    <location>
        <begin position="372"/>
        <end position="388"/>
    </location>
</feature>
<feature type="compositionally biased region" description="Low complexity" evidence="1">
    <location>
        <begin position="245"/>
        <end position="275"/>
    </location>
</feature>
<proteinExistence type="predicted"/>
<evidence type="ECO:0008006" key="4">
    <source>
        <dbReference type="Google" id="ProtNLM"/>
    </source>
</evidence>
<organism evidence="2 3">
    <name type="scientific">Apiospora saccharicola</name>
    <dbReference type="NCBI Taxonomy" id="335842"/>
    <lineage>
        <taxon>Eukaryota</taxon>
        <taxon>Fungi</taxon>
        <taxon>Dikarya</taxon>
        <taxon>Ascomycota</taxon>
        <taxon>Pezizomycotina</taxon>
        <taxon>Sordariomycetes</taxon>
        <taxon>Xylariomycetidae</taxon>
        <taxon>Amphisphaeriales</taxon>
        <taxon>Apiosporaceae</taxon>
        <taxon>Apiospora</taxon>
    </lineage>
</organism>
<dbReference type="PANTHER" id="PTHR38703">
    <property type="entry name" value="CHROMOSOME 8, WHOLE GENOME SHOTGUN SEQUENCE"/>
    <property type="match status" value="1"/>
</dbReference>
<evidence type="ECO:0000256" key="1">
    <source>
        <dbReference type="SAM" id="MobiDB-lite"/>
    </source>
</evidence>
<name>A0ABR1WDM0_9PEZI</name>
<reference evidence="2 3" key="1">
    <citation type="submission" date="2023-01" db="EMBL/GenBank/DDBJ databases">
        <title>Analysis of 21 Apiospora genomes using comparative genomics revels a genus with tremendous synthesis potential of carbohydrate active enzymes and secondary metabolites.</title>
        <authorList>
            <person name="Sorensen T."/>
        </authorList>
    </citation>
    <scope>NUCLEOTIDE SEQUENCE [LARGE SCALE GENOMIC DNA]</scope>
    <source>
        <strain evidence="2 3">CBS 83171</strain>
    </source>
</reference>
<feature type="region of interest" description="Disordered" evidence="1">
    <location>
        <begin position="233"/>
        <end position="446"/>
    </location>
</feature>
<evidence type="ECO:0000313" key="3">
    <source>
        <dbReference type="Proteomes" id="UP001446871"/>
    </source>
</evidence>
<feature type="compositionally biased region" description="Low complexity" evidence="1">
    <location>
        <begin position="285"/>
        <end position="322"/>
    </location>
</feature>
<accession>A0ABR1WDM0</accession>
<protein>
    <recommendedName>
        <fullName evidence="4">Allergen</fullName>
    </recommendedName>
</protein>
<evidence type="ECO:0000313" key="2">
    <source>
        <dbReference type="EMBL" id="KAK8081609.1"/>
    </source>
</evidence>
<dbReference type="Proteomes" id="UP001446871">
    <property type="component" value="Unassembled WGS sequence"/>
</dbReference>
<dbReference type="EMBL" id="JAQQWM010000001">
    <property type="protein sequence ID" value="KAK8081609.1"/>
    <property type="molecule type" value="Genomic_DNA"/>
</dbReference>
<keyword evidence="3" id="KW-1185">Reference proteome</keyword>
<feature type="region of interest" description="Disordered" evidence="1">
    <location>
        <begin position="1"/>
        <end position="22"/>
    </location>
</feature>
<sequence length="446" mass="47901">MEKAKAAIRDFTSKSGHHDTTVHSATAPAVEHETVKPQQHENVNTAIDREVHQDHYHQTVQPVQAQEVLPEQHHHKLGGVEHREFDHRNNEETRRRLAAETEGFRDERVVHDATRTKAHAAVVEGEHVHHHLHETIQPVVHKETIEPHVVHTTVPIHETHHNKAQHHQTTTLPTVNMSDWQSKGGLLHGRDERYDNFEGQPEDVGGLHKVLHKAHHSDKEPVERHTFHGDFNEEGGREGHHVKHGMTGTSSSTSKMGTTTGGMTSSTGGMTSSTGRTAMVDEGMTGSRNPMTSSSSTSRESGVIGSTGGAAASAAAMAMKGGNNREQTAPSGRTVGSTPSGLKTSGMTGGMAATDVGNTVSSSSTTTAGRHARADSGKGFMDDSDKYGSHKQPGAFESTRVGEHGRAEKVSSHDTTGSSGSKKPGLLDRLNPMTDADGDGQAGFMK</sequence>
<comment type="caution">
    <text evidence="2">The sequence shown here is derived from an EMBL/GenBank/DDBJ whole genome shotgun (WGS) entry which is preliminary data.</text>
</comment>
<dbReference type="PANTHER" id="PTHR38703:SF1">
    <property type="entry name" value="ALLERGEN"/>
    <property type="match status" value="1"/>
</dbReference>
<feature type="compositionally biased region" description="Polar residues" evidence="1">
    <location>
        <begin position="324"/>
        <end position="346"/>
    </location>
</feature>
<feature type="compositionally biased region" description="Basic and acidic residues" evidence="1">
    <location>
        <begin position="400"/>
        <end position="412"/>
    </location>
</feature>
<gene>
    <name evidence="2" type="ORF">PG996_000390</name>
</gene>
<feature type="compositionally biased region" description="Basic and acidic residues" evidence="1">
    <location>
        <begin position="1"/>
        <end position="21"/>
    </location>
</feature>